<proteinExistence type="predicted"/>
<evidence type="ECO:0000259" key="3">
    <source>
        <dbReference type="Pfam" id="PF15420"/>
    </source>
</evidence>
<reference evidence="4" key="1">
    <citation type="submission" date="2022-10" db="EMBL/GenBank/DDBJ databases">
        <title>Rhodococcus sp.75.</title>
        <authorList>
            <person name="Sun M."/>
        </authorList>
    </citation>
    <scope>NUCLEOTIDE SEQUENCE</scope>
    <source>
        <strain evidence="4">75</strain>
    </source>
</reference>
<dbReference type="Proteomes" id="UP001164965">
    <property type="component" value="Chromosome"/>
</dbReference>
<dbReference type="Pfam" id="PF15420">
    <property type="entry name" value="Abhydrolase_9_N"/>
    <property type="match status" value="1"/>
</dbReference>
<feature type="domain" description="Alpha/beta-hydrolase N-terminal" evidence="3">
    <location>
        <begin position="14"/>
        <end position="156"/>
    </location>
</feature>
<keyword evidence="5" id="KW-1185">Reference proteome</keyword>
<keyword evidence="2" id="KW-0472">Membrane</keyword>
<sequence length="234" mass="25057">MGLAVAALFVAWAMTPSLIPRDWLFQGLVSGVTGVLGHGLGVVIAVLSRRTRLAAWLRGRPRWLRATGWGVLIVGVIATVVVMTVAAARWQRALGALMGADIPTTPAYLRCGAMLVAVFMLLLLTARGLRVVARLLARGLHRWVHLPRLLAGGVAVGARGGLGRAGRRGRRRVRELGARFADHARARRDRAQRRGRGASLAAAGTMAQQLRRRLVGDGSSVRRLPPGRPPTGAH</sequence>
<protein>
    <recommendedName>
        <fullName evidence="3">Alpha/beta-hydrolase N-terminal domain-containing protein</fullName>
    </recommendedName>
</protein>
<feature type="transmembrane region" description="Helical" evidence="2">
    <location>
        <begin position="68"/>
        <end position="87"/>
    </location>
</feature>
<accession>A0ABY6P328</accession>
<evidence type="ECO:0000256" key="2">
    <source>
        <dbReference type="SAM" id="Phobius"/>
    </source>
</evidence>
<keyword evidence="2" id="KW-1133">Transmembrane helix</keyword>
<gene>
    <name evidence="4" type="ORF">RHODO2019_06460</name>
</gene>
<organism evidence="4 5">
    <name type="scientific">Rhodococcus antarcticus</name>
    <dbReference type="NCBI Taxonomy" id="2987751"/>
    <lineage>
        <taxon>Bacteria</taxon>
        <taxon>Bacillati</taxon>
        <taxon>Actinomycetota</taxon>
        <taxon>Actinomycetes</taxon>
        <taxon>Mycobacteriales</taxon>
        <taxon>Nocardiaceae</taxon>
        <taxon>Rhodococcus</taxon>
    </lineage>
</organism>
<evidence type="ECO:0000313" key="4">
    <source>
        <dbReference type="EMBL" id="UZJ26069.1"/>
    </source>
</evidence>
<dbReference type="EMBL" id="CP110615">
    <property type="protein sequence ID" value="UZJ26069.1"/>
    <property type="molecule type" value="Genomic_DNA"/>
</dbReference>
<evidence type="ECO:0000256" key="1">
    <source>
        <dbReference type="SAM" id="MobiDB-lite"/>
    </source>
</evidence>
<name>A0ABY6P328_9NOCA</name>
<feature type="transmembrane region" description="Helical" evidence="2">
    <location>
        <begin position="107"/>
        <end position="126"/>
    </location>
</feature>
<dbReference type="InterPro" id="IPR027788">
    <property type="entry name" value="Alpha/beta-hydrolase_N_dom"/>
</dbReference>
<feature type="transmembrane region" description="Helical" evidence="2">
    <location>
        <begin position="23"/>
        <end position="47"/>
    </location>
</feature>
<keyword evidence="2" id="KW-0812">Transmembrane</keyword>
<evidence type="ECO:0000313" key="5">
    <source>
        <dbReference type="Proteomes" id="UP001164965"/>
    </source>
</evidence>
<dbReference type="RefSeq" id="WP_265384173.1">
    <property type="nucleotide sequence ID" value="NZ_CP110615.1"/>
</dbReference>
<feature type="region of interest" description="Disordered" evidence="1">
    <location>
        <begin position="215"/>
        <end position="234"/>
    </location>
</feature>